<gene>
    <name evidence="1" type="ORF">QH73_0022230</name>
</gene>
<reference evidence="1 2" key="1">
    <citation type="journal article" date="2015" name="Genome Announc.">
        <title>Draft Genome Sequence of the Terrestrial Cyanobacterium Scytonema millei VB511283, Isolated from Eastern India.</title>
        <authorList>
            <person name="Sen D."/>
            <person name="Chandrababunaidu M.M."/>
            <person name="Singh D."/>
            <person name="Sanghi N."/>
            <person name="Ghorai A."/>
            <person name="Mishra G.P."/>
            <person name="Madduluri M."/>
            <person name="Adhikary S.P."/>
            <person name="Tripathy S."/>
        </authorList>
    </citation>
    <scope>NUCLEOTIDE SEQUENCE [LARGE SCALE GENOMIC DNA]</scope>
    <source>
        <strain evidence="1 2">VB511283</strain>
    </source>
</reference>
<comment type="caution">
    <text evidence="1">The sequence shown here is derived from an EMBL/GenBank/DDBJ whole genome shotgun (WGS) entry which is preliminary data.</text>
</comment>
<proteinExistence type="predicted"/>
<protein>
    <submittedName>
        <fullName evidence="1">MBL fold metallo-hydrolase</fullName>
    </submittedName>
</protein>
<dbReference type="AlphaFoldDB" id="A0A9X5E9L6"/>
<keyword evidence="2" id="KW-1185">Reference proteome</keyword>
<accession>A0A9X5E9L6</accession>
<dbReference type="EMBL" id="JTJC03000008">
    <property type="protein sequence ID" value="NHC37323.1"/>
    <property type="molecule type" value="Genomic_DNA"/>
</dbReference>
<feature type="non-terminal residue" evidence="1">
    <location>
        <position position="1"/>
    </location>
</feature>
<dbReference type="Proteomes" id="UP000031532">
    <property type="component" value="Unassembled WGS sequence"/>
</dbReference>
<name>A0A9X5E9L6_9CYAN</name>
<organism evidence="1 2">
    <name type="scientific">Scytonema millei VB511283</name>
    <dbReference type="NCBI Taxonomy" id="1245923"/>
    <lineage>
        <taxon>Bacteria</taxon>
        <taxon>Bacillati</taxon>
        <taxon>Cyanobacteriota</taxon>
        <taxon>Cyanophyceae</taxon>
        <taxon>Nostocales</taxon>
        <taxon>Scytonemataceae</taxon>
        <taxon>Scytonema</taxon>
    </lineage>
</organism>
<sequence length="129" mass="14586">PKNLKSYQQAVINAEQEFELEVLAEAEGAWLRVPESVVESDPRWQKLAGNGVVKAKWEGVSLRLCAANNLHLVMKKEYEEAATSQQECCVKCQYFNEKSGCCECGDSPLAEHKVDPRGYCLEYIPRKFT</sequence>
<evidence type="ECO:0000313" key="2">
    <source>
        <dbReference type="Proteomes" id="UP000031532"/>
    </source>
</evidence>
<evidence type="ECO:0000313" key="1">
    <source>
        <dbReference type="EMBL" id="NHC37323.1"/>
    </source>
</evidence>